<organism evidence="1 2">
    <name type="scientific">Acinetobacter proteolyticus</name>
    <dbReference type="NCBI Taxonomy" id="1776741"/>
    <lineage>
        <taxon>Bacteria</taxon>
        <taxon>Pseudomonadati</taxon>
        <taxon>Pseudomonadota</taxon>
        <taxon>Gammaproteobacteria</taxon>
        <taxon>Moraxellales</taxon>
        <taxon>Moraxellaceae</taxon>
        <taxon>Acinetobacter</taxon>
    </lineage>
</organism>
<name>A0A653KC07_9GAMM</name>
<dbReference type="EMBL" id="CABWKZ010000045">
    <property type="protein sequence ID" value="VXA58028.1"/>
    <property type="molecule type" value="Genomic_DNA"/>
</dbReference>
<protein>
    <submittedName>
        <fullName evidence="1">Uncharacterized protein</fullName>
    </submittedName>
</protein>
<dbReference type="Proteomes" id="UP000430404">
    <property type="component" value="Unassembled WGS sequence"/>
</dbReference>
<evidence type="ECO:0000313" key="2">
    <source>
        <dbReference type="Proteomes" id="UP000430404"/>
    </source>
</evidence>
<sequence>MTVSEHSHKNEVTDGSILHYGAYYAKKHTHERNHGHFFDCIHDTQFCFYT</sequence>
<dbReference type="AlphaFoldDB" id="A0A653KC07"/>
<accession>A0A653KC07</accession>
<reference evidence="1 2" key="1">
    <citation type="submission" date="2019-10" db="EMBL/GenBank/DDBJ databases">
        <authorList>
            <person name="Karimi E."/>
        </authorList>
    </citation>
    <scope>NUCLEOTIDE SEQUENCE [LARGE SCALE GENOMIC DNA]</scope>
    <source>
        <strain evidence="1">Acinetobacter sp. 8BE</strain>
    </source>
</reference>
<gene>
    <name evidence="1" type="ORF">ACI8B_50513</name>
</gene>
<proteinExistence type="predicted"/>
<evidence type="ECO:0000313" key="1">
    <source>
        <dbReference type="EMBL" id="VXA58028.1"/>
    </source>
</evidence>